<comment type="caution">
    <text evidence="2">The sequence shown here is derived from an EMBL/GenBank/DDBJ whole genome shotgun (WGS) entry which is preliminary data.</text>
</comment>
<keyword evidence="1" id="KW-0732">Signal</keyword>
<reference evidence="2 3" key="1">
    <citation type="submission" date="2021-06" db="EMBL/GenBank/DDBJ databases">
        <title>Caerostris extrusa draft genome.</title>
        <authorList>
            <person name="Kono N."/>
            <person name="Arakawa K."/>
        </authorList>
    </citation>
    <scope>NUCLEOTIDE SEQUENCE [LARGE SCALE GENOMIC DNA]</scope>
</reference>
<feature type="chain" id="PRO_5043865012" description="Secreted protein" evidence="1">
    <location>
        <begin position="19"/>
        <end position="95"/>
    </location>
</feature>
<sequence length="95" mass="10545">MIPFTLSGLFSILSSTQSTPPRLITDSAMPFGPIMSWHPRFRGKGHRYSDPPSTCGRVRFPLKIKFSTRHRRPTLPSYSTIKHGSAFSLVSNPGG</sequence>
<evidence type="ECO:0008006" key="4">
    <source>
        <dbReference type="Google" id="ProtNLM"/>
    </source>
</evidence>
<protein>
    <recommendedName>
        <fullName evidence="4">Secreted protein</fullName>
    </recommendedName>
</protein>
<evidence type="ECO:0000313" key="2">
    <source>
        <dbReference type="EMBL" id="GIZ02351.1"/>
    </source>
</evidence>
<dbReference type="AlphaFoldDB" id="A0AAV4Y7D1"/>
<dbReference type="Proteomes" id="UP001054945">
    <property type="component" value="Unassembled WGS sequence"/>
</dbReference>
<gene>
    <name evidence="2" type="ORF">CEXT_322781</name>
</gene>
<accession>A0AAV4Y7D1</accession>
<name>A0AAV4Y7D1_CAEEX</name>
<organism evidence="2 3">
    <name type="scientific">Caerostris extrusa</name>
    <name type="common">Bark spider</name>
    <name type="synonym">Caerostris bankana</name>
    <dbReference type="NCBI Taxonomy" id="172846"/>
    <lineage>
        <taxon>Eukaryota</taxon>
        <taxon>Metazoa</taxon>
        <taxon>Ecdysozoa</taxon>
        <taxon>Arthropoda</taxon>
        <taxon>Chelicerata</taxon>
        <taxon>Arachnida</taxon>
        <taxon>Araneae</taxon>
        <taxon>Araneomorphae</taxon>
        <taxon>Entelegynae</taxon>
        <taxon>Araneoidea</taxon>
        <taxon>Araneidae</taxon>
        <taxon>Caerostris</taxon>
    </lineage>
</organism>
<evidence type="ECO:0000313" key="3">
    <source>
        <dbReference type="Proteomes" id="UP001054945"/>
    </source>
</evidence>
<keyword evidence="3" id="KW-1185">Reference proteome</keyword>
<dbReference type="EMBL" id="BPLR01001443">
    <property type="protein sequence ID" value="GIZ02351.1"/>
    <property type="molecule type" value="Genomic_DNA"/>
</dbReference>
<feature type="signal peptide" evidence="1">
    <location>
        <begin position="1"/>
        <end position="18"/>
    </location>
</feature>
<evidence type="ECO:0000256" key="1">
    <source>
        <dbReference type="SAM" id="SignalP"/>
    </source>
</evidence>
<proteinExistence type="predicted"/>